<comment type="function">
    <text evidence="2 6">The glycine cleavage system catalyzes the degradation of glycine. The P protein binds the alpha-amino group of glycine through its pyridoxal phosphate cofactor; CO(2) is released and the remaining methylamine moiety is then transferred to the lipoamide cofactor of the H protein.</text>
</comment>
<dbReference type="Pfam" id="PF21478">
    <property type="entry name" value="GcvP2_C"/>
    <property type="match status" value="1"/>
</dbReference>
<dbReference type="GO" id="GO:0004375">
    <property type="term" value="F:glycine dehydrogenase (decarboxylating) activity"/>
    <property type="evidence" value="ECO:0007669"/>
    <property type="project" value="UniProtKB-EC"/>
</dbReference>
<evidence type="ECO:0000256" key="4">
    <source>
        <dbReference type="ARBA" id="ARBA00023002"/>
    </source>
</evidence>
<dbReference type="Gene3D" id="3.90.1150.10">
    <property type="entry name" value="Aspartate Aminotransferase, domain 1"/>
    <property type="match status" value="1"/>
</dbReference>
<dbReference type="InterPro" id="IPR015424">
    <property type="entry name" value="PyrdxlP-dep_Trfase"/>
</dbReference>
<evidence type="ECO:0000256" key="6">
    <source>
        <dbReference type="HAMAP-Rule" id="MF_00713"/>
    </source>
</evidence>
<evidence type="ECO:0000256" key="5">
    <source>
        <dbReference type="ARBA" id="ARBA00049026"/>
    </source>
</evidence>
<dbReference type="Gene3D" id="3.40.640.10">
    <property type="entry name" value="Type I PLP-dependent aspartate aminotransferase-like (Major domain)"/>
    <property type="match status" value="1"/>
</dbReference>
<dbReference type="EC" id="1.4.4.2" evidence="6"/>
<dbReference type="InterPro" id="IPR020581">
    <property type="entry name" value="GDC_P"/>
</dbReference>
<sequence>MGYDKLIFELSSIDRAAYNIPAWEEKEDYDDAIPENLRRKDELILPEVSEPEVVRHYTQLSMKNYGLDGGFYPLGSCTMKYNPKINEDMARLKGFADLHPYQPKETVQGALELMYELSCMLSEITGMAKFSLQPAAGAHGELAGLMIFKAYHESRKDFKRKKVIVPDSSHGTNPASAAQAGFEVVEIKSAPDGTVDIEALKAALNDEVAGLMLTNPNTLGLFETNIEEIARLTHQAGGLLYYDGANMNAIMGITRPGDMGFDVIHLNLHKTFSTPHGGGGPGAGPVGVAKGLVGFLPYPMVEKQEDNYYLKIDSPLSIGKIRSFYGSFGILLRAYCYILTMGANGLKEASCVAVLNANYLREKLKKYYELPYDRICMHEFVLAGLGKNAPGVATLDVAKRLLDLGYHPPTIYFPLIVENAMMIEPTETESIETLDAFIDAMIQIAGEAKNEPEKLKEAPITRGVRRLDEVKAARTPVLKWQP</sequence>
<dbReference type="PATRIC" id="fig|36849.3.peg.480"/>
<dbReference type="RefSeq" id="WP_054873586.1">
    <property type="nucleotide sequence ID" value="NZ_LKET01000016.1"/>
</dbReference>
<evidence type="ECO:0000313" key="9">
    <source>
        <dbReference type="EMBL" id="KPU45972.1"/>
    </source>
</evidence>
<dbReference type="InterPro" id="IPR023012">
    <property type="entry name" value="GcvPB"/>
</dbReference>
<evidence type="ECO:0000256" key="2">
    <source>
        <dbReference type="ARBA" id="ARBA00003788"/>
    </source>
</evidence>
<comment type="cofactor">
    <cofactor evidence="1 6">
        <name>pyridoxal 5'-phosphate</name>
        <dbReference type="ChEBI" id="CHEBI:597326"/>
    </cofactor>
</comment>
<gene>
    <name evidence="6 9" type="primary">gcvPB</name>
    <name evidence="9" type="ORF">OXPF_04520</name>
</gene>
<feature type="domain" description="Glycine cleavage system P-protein N-terminal" evidence="7">
    <location>
        <begin position="30"/>
        <end position="306"/>
    </location>
</feature>
<dbReference type="InterPro" id="IPR015422">
    <property type="entry name" value="PyrdxlP-dep_Trfase_small"/>
</dbReference>
<dbReference type="HAMAP" id="MF_00713">
    <property type="entry name" value="GcvPB"/>
    <property type="match status" value="1"/>
</dbReference>
<dbReference type="InterPro" id="IPR049315">
    <property type="entry name" value="GDC-P_N"/>
</dbReference>
<dbReference type="InterPro" id="IPR049316">
    <property type="entry name" value="GDC-P_C"/>
</dbReference>
<feature type="modified residue" description="N6-(pyridoxal phosphate)lysine" evidence="6">
    <location>
        <position position="270"/>
    </location>
</feature>
<keyword evidence="3 6" id="KW-0663">Pyridoxal phosphate</keyword>
<keyword evidence="4 6" id="KW-0560">Oxidoreductase</keyword>
<dbReference type="InterPro" id="IPR015421">
    <property type="entry name" value="PyrdxlP-dep_Trfase_major"/>
</dbReference>
<keyword evidence="10" id="KW-1185">Reference proteome</keyword>
<dbReference type="GO" id="GO:0030170">
    <property type="term" value="F:pyridoxal phosphate binding"/>
    <property type="evidence" value="ECO:0007669"/>
    <property type="project" value="TreeGrafter"/>
</dbReference>
<comment type="caution">
    <text evidence="9">The sequence shown here is derived from an EMBL/GenBank/DDBJ whole genome shotgun (WGS) entry which is preliminary data.</text>
</comment>
<dbReference type="GO" id="GO:0016594">
    <property type="term" value="F:glycine binding"/>
    <property type="evidence" value="ECO:0007669"/>
    <property type="project" value="TreeGrafter"/>
</dbReference>
<evidence type="ECO:0000259" key="7">
    <source>
        <dbReference type="Pfam" id="PF02347"/>
    </source>
</evidence>
<proteinExistence type="inferred from homology"/>
<accession>A0A0P8WBH8</accession>
<reference evidence="9 10" key="1">
    <citation type="submission" date="2015-09" db="EMBL/GenBank/DDBJ databases">
        <title>Genome sequence of Oxobacter pfennigii DSM 3222.</title>
        <authorList>
            <person name="Poehlein A."/>
            <person name="Bengelsdorf F.R."/>
            <person name="Schiel-Bengelsdorf B."/>
            <person name="Duerre P."/>
            <person name="Daniel R."/>
        </authorList>
    </citation>
    <scope>NUCLEOTIDE SEQUENCE [LARGE SCALE GENOMIC DNA]</scope>
    <source>
        <strain evidence="9 10">DSM 3222</strain>
    </source>
</reference>
<evidence type="ECO:0000259" key="8">
    <source>
        <dbReference type="Pfam" id="PF21478"/>
    </source>
</evidence>
<dbReference type="Gene3D" id="6.20.440.10">
    <property type="match status" value="1"/>
</dbReference>
<comment type="catalytic activity">
    <reaction evidence="5 6">
        <text>N(6)-[(R)-lipoyl]-L-lysyl-[glycine-cleavage complex H protein] + glycine + H(+) = N(6)-[(R)-S(8)-aminomethyldihydrolipoyl]-L-lysyl-[glycine-cleavage complex H protein] + CO2</text>
        <dbReference type="Rhea" id="RHEA:24304"/>
        <dbReference type="Rhea" id="RHEA-COMP:10494"/>
        <dbReference type="Rhea" id="RHEA-COMP:10495"/>
        <dbReference type="ChEBI" id="CHEBI:15378"/>
        <dbReference type="ChEBI" id="CHEBI:16526"/>
        <dbReference type="ChEBI" id="CHEBI:57305"/>
        <dbReference type="ChEBI" id="CHEBI:83099"/>
        <dbReference type="ChEBI" id="CHEBI:83143"/>
        <dbReference type="EC" id="1.4.4.2"/>
    </reaction>
</comment>
<comment type="similarity">
    <text evidence="6">Belongs to the GcvP family. C-terminal subunit subfamily.</text>
</comment>
<evidence type="ECO:0000256" key="1">
    <source>
        <dbReference type="ARBA" id="ARBA00001933"/>
    </source>
</evidence>
<dbReference type="GO" id="GO:0019464">
    <property type="term" value="P:glycine decarboxylation via glycine cleavage system"/>
    <property type="evidence" value="ECO:0007669"/>
    <property type="project" value="UniProtKB-UniRule"/>
</dbReference>
<dbReference type="AlphaFoldDB" id="A0A0P8WBH8"/>
<dbReference type="FunFam" id="3.40.640.10:FF:000034">
    <property type="entry name" value="Probable glycine dehydrogenase (decarboxylating) subunit 2"/>
    <property type="match status" value="1"/>
</dbReference>
<comment type="subunit">
    <text evidence="6">The glycine cleavage system is composed of four proteins: P, T, L and H. In this organism, the P 'protein' is a heterodimer of two subunits.</text>
</comment>
<dbReference type="CDD" id="cd00613">
    <property type="entry name" value="GDC-P"/>
    <property type="match status" value="1"/>
</dbReference>
<evidence type="ECO:0000313" key="10">
    <source>
        <dbReference type="Proteomes" id="UP000050326"/>
    </source>
</evidence>
<organism evidence="9 10">
    <name type="scientific">Oxobacter pfennigii</name>
    <dbReference type="NCBI Taxonomy" id="36849"/>
    <lineage>
        <taxon>Bacteria</taxon>
        <taxon>Bacillati</taxon>
        <taxon>Bacillota</taxon>
        <taxon>Clostridia</taxon>
        <taxon>Eubacteriales</taxon>
        <taxon>Clostridiaceae</taxon>
        <taxon>Oxobacter</taxon>
    </lineage>
</organism>
<dbReference type="EMBL" id="LKET01000016">
    <property type="protein sequence ID" value="KPU45972.1"/>
    <property type="molecule type" value="Genomic_DNA"/>
</dbReference>
<dbReference type="PANTHER" id="PTHR11773">
    <property type="entry name" value="GLYCINE DEHYDROGENASE, DECARBOXYLATING"/>
    <property type="match status" value="1"/>
</dbReference>
<dbReference type="GO" id="GO:0005829">
    <property type="term" value="C:cytosol"/>
    <property type="evidence" value="ECO:0007669"/>
    <property type="project" value="TreeGrafter"/>
</dbReference>
<feature type="domain" description="Glycine dehydrogenase C-terminal" evidence="8">
    <location>
        <begin position="349"/>
        <end position="450"/>
    </location>
</feature>
<protein>
    <recommendedName>
        <fullName evidence="6">Probable glycine dehydrogenase (decarboxylating) subunit 2</fullName>
        <ecNumber evidence="6">1.4.4.2</ecNumber>
    </recommendedName>
    <alternativeName>
        <fullName evidence="6">Glycine cleavage system P-protein subunit 2</fullName>
    </alternativeName>
    <alternativeName>
        <fullName evidence="6">Glycine decarboxylase subunit 2</fullName>
    </alternativeName>
    <alternativeName>
        <fullName evidence="6">Glycine dehydrogenase (aminomethyl-transferring) subunit 2</fullName>
    </alternativeName>
</protein>
<dbReference type="Pfam" id="PF02347">
    <property type="entry name" value="GDC-P"/>
    <property type="match status" value="1"/>
</dbReference>
<dbReference type="NCBIfam" id="NF003346">
    <property type="entry name" value="PRK04366.1"/>
    <property type="match status" value="1"/>
</dbReference>
<dbReference type="SUPFAM" id="SSF53383">
    <property type="entry name" value="PLP-dependent transferases"/>
    <property type="match status" value="1"/>
</dbReference>
<dbReference type="FunFam" id="3.90.1150.10:FF:000014">
    <property type="entry name" value="Probable glycine dehydrogenase (decarboxylating) subunit 2"/>
    <property type="match status" value="1"/>
</dbReference>
<dbReference type="OrthoDB" id="9801272at2"/>
<name>A0A0P8WBH8_9CLOT</name>
<evidence type="ECO:0000256" key="3">
    <source>
        <dbReference type="ARBA" id="ARBA00022898"/>
    </source>
</evidence>
<dbReference type="STRING" id="36849.OXPF_04520"/>
<dbReference type="GO" id="GO:0005960">
    <property type="term" value="C:glycine cleavage complex"/>
    <property type="evidence" value="ECO:0007669"/>
    <property type="project" value="TreeGrafter"/>
</dbReference>
<dbReference type="PANTHER" id="PTHR11773:SF1">
    <property type="entry name" value="GLYCINE DEHYDROGENASE (DECARBOXYLATING), MITOCHONDRIAL"/>
    <property type="match status" value="1"/>
</dbReference>
<dbReference type="Proteomes" id="UP000050326">
    <property type="component" value="Unassembled WGS sequence"/>
</dbReference>